<protein>
    <submittedName>
        <fullName evidence="2">Uncharacterized protein</fullName>
    </submittedName>
</protein>
<organism evidence="2 3">
    <name type="scientific">Steinernema hermaphroditum</name>
    <dbReference type="NCBI Taxonomy" id="289476"/>
    <lineage>
        <taxon>Eukaryota</taxon>
        <taxon>Metazoa</taxon>
        <taxon>Ecdysozoa</taxon>
        <taxon>Nematoda</taxon>
        <taxon>Chromadorea</taxon>
        <taxon>Rhabditida</taxon>
        <taxon>Tylenchina</taxon>
        <taxon>Panagrolaimomorpha</taxon>
        <taxon>Strongyloidoidea</taxon>
        <taxon>Steinernematidae</taxon>
        <taxon>Steinernema</taxon>
    </lineage>
</organism>
<dbReference type="AlphaFoldDB" id="A0AA39HE03"/>
<name>A0AA39HE03_9BILA</name>
<keyword evidence="1" id="KW-1133">Transmembrane helix</keyword>
<evidence type="ECO:0000313" key="2">
    <source>
        <dbReference type="EMBL" id="KAK0403511.1"/>
    </source>
</evidence>
<feature type="transmembrane region" description="Helical" evidence="1">
    <location>
        <begin position="53"/>
        <end position="71"/>
    </location>
</feature>
<keyword evidence="1" id="KW-0812">Transmembrane</keyword>
<sequence length="437" mass="49461">MTLIRQSMPVSKCLSSALTETIFLPEVTPLQLTNKARRHPKAARHLTVRDRAMQLLGLFLLTLAASLVFAARPRKKVAKDDAEDVSEEEEEDACPFPWQTHEQNILPTFSMCGEFDRDGVRCSPQDPIECTGRNPVCLFSKRTKSYRCCSDYPQDLSNPPGNPEQVKPICPYGASSYDIPSVLLCDPSDKSPCPEGYSCEEAVNSQMLTTYNMHLCCKSTTLDSFENVFYETKVGINKLSADLSMPVFYVTSLSPSLVPLAPAFGIDRIVLNEYAPTKNPLPEIRTGDHFSMIPFRLREPVYLKKVVLLQDQFPGYFHHILVIFNPHGNPEAMNFYYNRPSTLSREVELSVPAWDEGAYFRTINRVFTTTNDQVSTKQVRKLYIVLVFKTKVPLTRRNPITYQDLHANYTSFTEFLSSETGKFLGTPTAGSYFYITK</sequence>
<evidence type="ECO:0000313" key="3">
    <source>
        <dbReference type="Proteomes" id="UP001175271"/>
    </source>
</evidence>
<dbReference type="EMBL" id="JAUCMV010000004">
    <property type="protein sequence ID" value="KAK0403511.1"/>
    <property type="molecule type" value="Genomic_DNA"/>
</dbReference>
<accession>A0AA39HE03</accession>
<evidence type="ECO:0000256" key="1">
    <source>
        <dbReference type="SAM" id="Phobius"/>
    </source>
</evidence>
<gene>
    <name evidence="2" type="ORF">QR680_016965</name>
</gene>
<dbReference type="Proteomes" id="UP001175271">
    <property type="component" value="Unassembled WGS sequence"/>
</dbReference>
<keyword evidence="3" id="KW-1185">Reference proteome</keyword>
<reference evidence="2" key="1">
    <citation type="submission" date="2023-06" db="EMBL/GenBank/DDBJ databases">
        <title>Genomic analysis of the entomopathogenic nematode Steinernema hermaphroditum.</title>
        <authorList>
            <person name="Schwarz E.M."/>
            <person name="Heppert J.K."/>
            <person name="Baniya A."/>
            <person name="Schwartz H.T."/>
            <person name="Tan C.-H."/>
            <person name="Antoshechkin I."/>
            <person name="Sternberg P.W."/>
            <person name="Goodrich-Blair H."/>
            <person name="Dillman A.R."/>
        </authorList>
    </citation>
    <scope>NUCLEOTIDE SEQUENCE</scope>
    <source>
        <strain evidence="2">PS9179</strain>
        <tissue evidence="2">Whole animal</tissue>
    </source>
</reference>
<comment type="caution">
    <text evidence="2">The sequence shown here is derived from an EMBL/GenBank/DDBJ whole genome shotgun (WGS) entry which is preliminary data.</text>
</comment>
<keyword evidence="1" id="KW-0472">Membrane</keyword>
<proteinExistence type="predicted"/>